<evidence type="ECO:0000313" key="5">
    <source>
        <dbReference type="Proteomes" id="UP000824076"/>
    </source>
</evidence>
<dbReference type="GO" id="GO:0019288">
    <property type="term" value="P:isopentenyl diphosphate biosynthetic process, methylerythritol 4-phosphate pathway"/>
    <property type="evidence" value="ECO:0007669"/>
    <property type="project" value="UniProtKB-UniRule"/>
</dbReference>
<reference evidence="4" key="2">
    <citation type="journal article" date="2021" name="PeerJ">
        <title>Extensive microbial diversity within the chicken gut microbiome revealed by metagenomics and culture.</title>
        <authorList>
            <person name="Gilroy R."/>
            <person name="Ravi A."/>
            <person name="Getino M."/>
            <person name="Pursley I."/>
            <person name="Horton D.L."/>
            <person name="Alikhan N.F."/>
            <person name="Baker D."/>
            <person name="Gharbi K."/>
            <person name="Hall N."/>
            <person name="Watson M."/>
            <person name="Adriaenssens E.M."/>
            <person name="Foster-Nyarko E."/>
            <person name="Jarju S."/>
            <person name="Secka A."/>
            <person name="Antonio M."/>
            <person name="Oren A."/>
            <person name="Chaudhuri R.R."/>
            <person name="La Ragione R."/>
            <person name="Hildebrand F."/>
            <person name="Pallen M.J."/>
        </authorList>
    </citation>
    <scope>NUCLEOTIDE SEQUENCE</scope>
    <source>
        <strain evidence="4">17073</strain>
    </source>
</reference>
<dbReference type="EC" id="2.7.7.60" evidence="3"/>
<dbReference type="PANTHER" id="PTHR32125">
    <property type="entry name" value="2-C-METHYL-D-ERYTHRITOL 4-PHOSPHATE CYTIDYLYLTRANSFERASE, CHLOROPLASTIC"/>
    <property type="match status" value="1"/>
</dbReference>
<dbReference type="CDD" id="cd02516">
    <property type="entry name" value="CDP-ME_synthetase"/>
    <property type="match status" value="1"/>
</dbReference>
<sequence>MKKYVIIVAGGTGTRFGGTLPKQFVPLNGIPVLMQTIKAFHDYDPQACLIVALPAQFAGLWEELCRSHQFDIPHKIADGGATRFDSVKKALAAIPENEGLVAVHDGARPLVRSTTIASGFATAESAGSAVPVVPLTDSVRQIDGTDSHAVDRKTLVAVQTPQIFQIDMLKKAYVAANSDSFTDDASAVEAAGYKIALYDGDAENIKITHPADLKIAEWILTQRNV</sequence>
<dbReference type="GO" id="GO:0050518">
    <property type="term" value="F:2-C-methyl-D-erythritol 4-phosphate cytidylyltransferase activity"/>
    <property type="evidence" value="ECO:0007669"/>
    <property type="project" value="UniProtKB-UniRule"/>
</dbReference>
<comment type="function">
    <text evidence="3">Catalyzes the formation of 4-diphosphocytidyl-2-C-methyl-D-erythritol from CTP and 2-C-methyl-D-erythritol 4-phosphate (MEP).</text>
</comment>
<dbReference type="Pfam" id="PF01128">
    <property type="entry name" value="IspD"/>
    <property type="match status" value="1"/>
</dbReference>
<dbReference type="InterPro" id="IPR001228">
    <property type="entry name" value="IspD"/>
</dbReference>
<gene>
    <name evidence="3" type="primary">ispD</name>
    <name evidence="4" type="ORF">IAD18_03450</name>
</gene>
<dbReference type="InterPro" id="IPR034683">
    <property type="entry name" value="IspD/TarI"/>
</dbReference>
<evidence type="ECO:0000256" key="2">
    <source>
        <dbReference type="ARBA" id="ARBA00022695"/>
    </source>
</evidence>
<dbReference type="NCBIfam" id="TIGR00453">
    <property type="entry name" value="ispD"/>
    <property type="match status" value="1"/>
</dbReference>
<dbReference type="Proteomes" id="UP000824076">
    <property type="component" value="Unassembled WGS sequence"/>
</dbReference>
<comment type="similarity">
    <text evidence="3">Belongs to the IspD/TarI cytidylyltransferase family. IspD subfamily.</text>
</comment>
<comment type="caution">
    <text evidence="4">The sequence shown here is derived from an EMBL/GenBank/DDBJ whole genome shotgun (WGS) entry which is preliminary data.</text>
</comment>
<feature type="site" description="Transition state stabilizer" evidence="3">
    <location>
        <position position="22"/>
    </location>
</feature>
<keyword evidence="2 3" id="KW-0548">Nucleotidyltransferase</keyword>
<feature type="site" description="Positions MEP for the nucleophilic attack" evidence="3">
    <location>
        <position position="152"/>
    </location>
</feature>
<protein>
    <recommendedName>
        <fullName evidence="3">2-C-methyl-D-erythritol 4-phosphate cytidylyltransferase</fullName>
        <ecNumber evidence="3">2.7.7.60</ecNumber>
    </recommendedName>
    <alternativeName>
        <fullName evidence="3">4-diphosphocytidyl-2C-methyl-D-erythritol synthase</fullName>
    </alternativeName>
    <alternativeName>
        <fullName evidence="3">MEP cytidylyltransferase</fullName>
        <shortName evidence="3">MCT</shortName>
    </alternativeName>
</protein>
<keyword evidence="1 3" id="KW-0808">Transferase</keyword>
<dbReference type="PANTHER" id="PTHR32125:SF4">
    <property type="entry name" value="2-C-METHYL-D-ERYTHRITOL 4-PHOSPHATE CYTIDYLYLTRANSFERASE, CHLOROPLASTIC"/>
    <property type="match status" value="1"/>
</dbReference>
<dbReference type="HAMAP" id="MF_00108">
    <property type="entry name" value="IspD"/>
    <property type="match status" value="1"/>
</dbReference>
<comment type="pathway">
    <text evidence="3">Isoprenoid biosynthesis; isopentenyl diphosphate biosynthesis via DXP pathway; isopentenyl diphosphate from 1-deoxy-D-xylulose 5-phosphate: step 2/6.</text>
</comment>
<dbReference type="InterPro" id="IPR029044">
    <property type="entry name" value="Nucleotide-diphossugar_trans"/>
</dbReference>
<evidence type="ECO:0000313" key="4">
    <source>
        <dbReference type="EMBL" id="HIU38707.1"/>
    </source>
</evidence>
<dbReference type="InterPro" id="IPR050088">
    <property type="entry name" value="IspD/TarI_cytidylyltransf_bact"/>
</dbReference>
<evidence type="ECO:0000256" key="3">
    <source>
        <dbReference type="HAMAP-Rule" id="MF_00108"/>
    </source>
</evidence>
<accession>A0A9D1IMA8</accession>
<dbReference type="AlphaFoldDB" id="A0A9D1IMA8"/>
<dbReference type="Gene3D" id="3.90.550.10">
    <property type="entry name" value="Spore Coat Polysaccharide Biosynthesis Protein SpsA, Chain A"/>
    <property type="match status" value="1"/>
</dbReference>
<dbReference type="NCBIfam" id="NF001186">
    <property type="entry name" value="PRK00155.2-3"/>
    <property type="match status" value="1"/>
</dbReference>
<evidence type="ECO:0000256" key="1">
    <source>
        <dbReference type="ARBA" id="ARBA00022679"/>
    </source>
</evidence>
<name>A0A9D1IMA8_9BACT</name>
<comment type="catalytic activity">
    <reaction evidence="3">
        <text>2-C-methyl-D-erythritol 4-phosphate + CTP + H(+) = 4-CDP-2-C-methyl-D-erythritol + diphosphate</text>
        <dbReference type="Rhea" id="RHEA:13429"/>
        <dbReference type="ChEBI" id="CHEBI:15378"/>
        <dbReference type="ChEBI" id="CHEBI:33019"/>
        <dbReference type="ChEBI" id="CHEBI:37563"/>
        <dbReference type="ChEBI" id="CHEBI:57823"/>
        <dbReference type="ChEBI" id="CHEBI:58262"/>
        <dbReference type="EC" id="2.7.7.60"/>
    </reaction>
</comment>
<dbReference type="SUPFAM" id="SSF53448">
    <property type="entry name" value="Nucleotide-diphospho-sugar transferases"/>
    <property type="match status" value="1"/>
</dbReference>
<feature type="site" description="Positions MEP for the nucleophilic attack" evidence="3">
    <location>
        <position position="206"/>
    </location>
</feature>
<dbReference type="FunFam" id="3.90.550.10:FF:000003">
    <property type="entry name" value="2-C-methyl-D-erythritol 4-phosphate cytidylyltransferase"/>
    <property type="match status" value="1"/>
</dbReference>
<proteinExistence type="inferred from homology"/>
<reference evidence="4" key="1">
    <citation type="submission" date="2020-10" db="EMBL/GenBank/DDBJ databases">
        <authorList>
            <person name="Gilroy R."/>
        </authorList>
    </citation>
    <scope>NUCLEOTIDE SEQUENCE</scope>
    <source>
        <strain evidence="4">17073</strain>
    </source>
</reference>
<keyword evidence="3" id="KW-0414">Isoprene biosynthesis</keyword>
<dbReference type="EMBL" id="DVMS01000100">
    <property type="protein sequence ID" value="HIU38707.1"/>
    <property type="molecule type" value="Genomic_DNA"/>
</dbReference>
<organism evidence="4 5">
    <name type="scientific">Candidatus Limisoma intestinavium</name>
    <dbReference type="NCBI Taxonomy" id="2840856"/>
    <lineage>
        <taxon>Bacteria</taxon>
        <taxon>Pseudomonadati</taxon>
        <taxon>Bacteroidota</taxon>
        <taxon>Bacteroidia</taxon>
        <taxon>Bacteroidales</taxon>
        <taxon>Candidatus Limisoma</taxon>
    </lineage>
</organism>
<feature type="site" description="Transition state stabilizer" evidence="3">
    <location>
        <position position="15"/>
    </location>
</feature>